<dbReference type="GO" id="GO:0009055">
    <property type="term" value="F:electron transfer activity"/>
    <property type="evidence" value="ECO:0007669"/>
    <property type="project" value="InterPro"/>
</dbReference>
<dbReference type="SUPFAM" id="SSF56228">
    <property type="entry name" value="Aldehyde ferredoxin oxidoreductase, N-terminal domain"/>
    <property type="match status" value="1"/>
</dbReference>
<evidence type="ECO:0000313" key="3">
    <source>
        <dbReference type="Proteomes" id="UP000215694"/>
    </source>
</evidence>
<dbReference type="GO" id="GO:0016625">
    <property type="term" value="F:oxidoreductase activity, acting on the aldehyde or oxo group of donors, iron-sulfur protein as acceptor"/>
    <property type="evidence" value="ECO:0007669"/>
    <property type="project" value="InterPro"/>
</dbReference>
<dbReference type="EMBL" id="NOJY02000015">
    <property type="protein sequence ID" value="RDY27199.1"/>
    <property type="molecule type" value="Genomic_DNA"/>
</dbReference>
<keyword evidence="3" id="KW-1185">Reference proteome</keyword>
<protein>
    <recommendedName>
        <fullName evidence="1">Aldehyde ferredoxin oxidoreductase N-terminal domain-containing protein</fullName>
    </recommendedName>
</protein>
<dbReference type="SMART" id="SM00790">
    <property type="entry name" value="AFOR_N"/>
    <property type="match status" value="1"/>
</dbReference>
<sequence>MKIGGHILRKVITIKLDTHRIETYSINDNEKIIVEKDDLVFESPILAGYGIIGLNRLDVYSKSSNSKVGGHFAHYMKCNGYDYLIFKGISKYPIYIYINKEAICIKDARNIYRENFNTSKSMIEKDLKTDNLEMAQIGVAAVNEVEFSKIIFESNKSCGGNGLGQLMGLKKIKAIALEKHNKLNAKDEKTLIELNNLMINRLGDTNLNTYYDENNKCYGCIMNCKNTLMNKIMKQGFTLEEAKSIENICNEYGMDCIAFLKILIRYDDLADLTKKVVFENEGNKINIKNKEIKIHNPRDKFEELGFCRILIEQKMINDNELDTLKNCILG</sequence>
<dbReference type="SUPFAM" id="SSF48310">
    <property type="entry name" value="Aldehyde ferredoxin oxidoreductase, C-terminal domains"/>
    <property type="match status" value="1"/>
</dbReference>
<name>A0A371J342_9FIRM</name>
<organism evidence="2 3">
    <name type="scientific">Romboutsia weinsteinii</name>
    <dbReference type="NCBI Taxonomy" id="2020949"/>
    <lineage>
        <taxon>Bacteria</taxon>
        <taxon>Bacillati</taxon>
        <taxon>Bacillota</taxon>
        <taxon>Clostridia</taxon>
        <taxon>Peptostreptococcales</taxon>
        <taxon>Peptostreptococcaceae</taxon>
        <taxon>Romboutsia</taxon>
    </lineage>
</organism>
<comment type="caution">
    <text evidence="2">The sequence shown here is derived from an EMBL/GenBank/DDBJ whole genome shotgun (WGS) entry which is preliminary data.</text>
</comment>
<dbReference type="AlphaFoldDB" id="A0A371J342"/>
<dbReference type="Gene3D" id="3.60.9.10">
    <property type="entry name" value="Aldehyde ferredoxin oxidoreductase, N-terminal domain"/>
    <property type="match status" value="1"/>
</dbReference>
<dbReference type="PANTHER" id="PTHR30038">
    <property type="entry name" value="ALDEHYDE FERREDOXIN OXIDOREDUCTASE"/>
    <property type="match status" value="1"/>
</dbReference>
<evidence type="ECO:0000313" key="2">
    <source>
        <dbReference type="EMBL" id="RDY27199.1"/>
    </source>
</evidence>
<dbReference type="InterPro" id="IPR051919">
    <property type="entry name" value="W-dependent_AOR"/>
</dbReference>
<evidence type="ECO:0000259" key="1">
    <source>
        <dbReference type="SMART" id="SM00790"/>
    </source>
</evidence>
<proteinExistence type="predicted"/>
<dbReference type="InterPro" id="IPR013983">
    <property type="entry name" value="Ald_Fedxn_OxRdtase_N"/>
</dbReference>
<feature type="domain" description="Aldehyde ferredoxin oxidoreductase N-terminal" evidence="1">
    <location>
        <begin position="7"/>
        <end position="181"/>
    </location>
</feature>
<dbReference type="Pfam" id="PF02730">
    <property type="entry name" value="AFOR_N"/>
    <property type="match status" value="1"/>
</dbReference>
<gene>
    <name evidence="2" type="ORF">CHL78_010415</name>
</gene>
<accession>A0A371J342</accession>
<dbReference type="InterPro" id="IPR036503">
    <property type="entry name" value="Ald_Fedxn_OxRdtase_N_sf"/>
</dbReference>
<dbReference type="Proteomes" id="UP000215694">
    <property type="component" value="Unassembled WGS sequence"/>
</dbReference>
<reference evidence="2 3" key="1">
    <citation type="journal article" date="2017" name="Genome Announc.">
        <title>Draft Genome Sequence of Romboutsia weinsteinii sp. nov. Strain CCRI-19649(T) Isolated from Surface Water.</title>
        <authorList>
            <person name="Maheux A.F."/>
            <person name="Boudreau D.K."/>
            <person name="Berube E."/>
            <person name="Boissinot M."/>
            <person name="Cantin P."/>
            <person name="Raymond F."/>
            <person name="Corbeil J."/>
            <person name="Omar R.F."/>
            <person name="Bergeron M.G."/>
        </authorList>
    </citation>
    <scope>NUCLEOTIDE SEQUENCE [LARGE SCALE GENOMIC DNA]</scope>
    <source>
        <strain evidence="2 3">CCRI-19649</strain>
    </source>
</reference>
<dbReference type="InterPro" id="IPR036021">
    <property type="entry name" value="Tungsten_al_ferr_oxy-like_C"/>
</dbReference>
<dbReference type="GO" id="GO:0051536">
    <property type="term" value="F:iron-sulfur cluster binding"/>
    <property type="evidence" value="ECO:0007669"/>
    <property type="project" value="InterPro"/>
</dbReference>
<dbReference type="PANTHER" id="PTHR30038:SF0">
    <property type="entry name" value="TUNGSTEN-CONTAINING ALDEHYDE FERREDOXIN OXIDOREDUCTASE"/>
    <property type="match status" value="1"/>
</dbReference>